<gene>
    <name evidence="1" type="primary">SRR5467091_8_2</name>
</gene>
<dbReference type="KEGG" id="vg:80397978"/>
<dbReference type="GO" id="GO:0019028">
    <property type="term" value="C:viral capsid"/>
    <property type="evidence" value="ECO:0007669"/>
    <property type="project" value="UniProtKB-KW"/>
</dbReference>
<reference evidence="1" key="1">
    <citation type="submission" date="2020-09" db="EMBL/GenBank/DDBJ databases">
        <title>Leviviricetes taxonomy.</title>
        <authorList>
            <person name="Stockdale S.R."/>
            <person name="Callanan J."/>
            <person name="Adriaenssens E.M."/>
            <person name="Kuhn J.H."/>
            <person name="Rumnieks J."/>
            <person name="Shkoporov A."/>
            <person name="Draper L.A."/>
            <person name="Ross P."/>
            <person name="Hill C."/>
        </authorList>
    </citation>
    <scope>NUCLEOTIDE SEQUENCE</scope>
</reference>
<sequence length="127" mass="13186">MPVASNLTLNSKVYTPAGTQGGITTWRFPGDASFGGGFSSVTESVRGPSKDGIYRTRWGLTVTKLATEDSSCGCAGMKIADGNADIQIRFPMTFSSAEKADLAARIQALVALAVFSTSISGPEGSWG</sequence>
<dbReference type="GeneID" id="80397978"/>
<evidence type="ECO:0000313" key="2">
    <source>
        <dbReference type="Proteomes" id="UP000677770"/>
    </source>
</evidence>
<dbReference type="RefSeq" id="YP_010769069.1">
    <property type="nucleotide sequence ID" value="NC_073868.1"/>
</dbReference>
<keyword evidence="2" id="KW-1185">Reference proteome</keyword>
<accession>A0A8S5L5H5</accession>
<evidence type="ECO:0000313" key="1">
    <source>
        <dbReference type="EMBL" id="DAD52514.1"/>
    </source>
</evidence>
<protein>
    <submittedName>
        <fullName evidence="1">Coat protein</fullName>
    </submittedName>
</protein>
<organism evidence="1 2">
    <name type="scientific">ssRNA phage SRR5467091_8</name>
    <dbReference type="NCBI Taxonomy" id="2786473"/>
    <lineage>
        <taxon>Viruses</taxon>
        <taxon>Riboviria</taxon>
        <taxon>Orthornavirae</taxon>
        <taxon>Lenarviricota</taxon>
        <taxon>Leviviricetes</taxon>
        <taxon>Norzivirales</taxon>
        <taxon>Fiersviridae</taxon>
        <taxon>Ashucavirus</taxon>
        <taxon>Ashucavirus caenicola</taxon>
    </lineage>
</organism>
<proteinExistence type="predicted"/>
<keyword evidence="1" id="KW-0946">Virion</keyword>
<dbReference type="Proteomes" id="UP000677770">
    <property type="component" value="Segment"/>
</dbReference>
<keyword evidence="1" id="KW-0167">Capsid protein</keyword>
<name>A0A8S5L5H5_9VIRU</name>
<dbReference type="EMBL" id="BK014127">
    <property type="protein sequence ID" value="DAD52514.1"/>
    <property type="molecule type" value="Genomic_RNA"/>
</dbReference>